<proteinExistence type="predicted"/>
<protein>
    <submittedName>
        <fullName evidence="1">Uncharacterized protein</fullName>
    </submittedName>
</protein>
<comment type="caution">
    <text evidence="1">The sequence shown here is derived from an EMBL/GenBank/DDBJ whole genome shotgun (WGS) entry which is preliminary data.</text>
</comment>
<organism evidence="1">
    <name type="scientific">marine sediment metagenome</name>
    <dbReference type="NCBI Taxonomy" id="412755"/>
    <lineage>
        <taxon>unclassified sequences</taxon>
        <taxon>metagenomes</taxon>
        <taxon>ecological metagenomes</taxon>
    </lineage>
</organism>
<accession>X0Z524</accession>
<gene>
    <name evidence="1" type="ORF">S01H1_76315</name>
</gene>
<name>X0Z524_9ZZZZ</name>
<dbReference type="EMBL" id="BARS01051207">
    <property type="protein sequence ID" value="GAG53497.1"/>
    <property type="molecule type" value="Genomic_DNA"/>
</dbReference>
<dbReference type="AlphaFoldDB" id="X0Z524"/>
<sequence length="184" mass="20183">MKLPIYQPGAVQPFGKTQVGQAGATAGALTGAVMKGVDEFDNWVTIDSAIELADASASLREENNAIEMGLMRTQTYKADELPDGITYPTGAVTAKGMVSAHYVQDQLAKQQLEASKKKHGDTLRWDKSKNAYESDATNISTAVAHRLNIDTHDKTERFYDAKTIKTLDTLRRGATQENRLQVHE</sequence>
<reference evidence="1" key="1">
    <citation type="journal article" date="2014" name="Front. Microbiol.">
        <title>High frequency of phylogenetically diverse reductive dehalogenase-homologous genes in deep subseafloor sedimentary metagenomes.</title>
        <authorList>
            <person name="Kawai M."/>
            <person name="Futagami T."/>
            <person name="Toyoda A."/>
            <person name="Takaki Y."/>
            <person name="Nishi S."/>
            <person name="Hori S."/>
            <person name="Arai W."/>
            <person name="Tsubouchi T."/>
            <person name="Morono Y."/>
            <person name="Uchiyama I."/>
            <person name="Ito T."/>
            <person name="Fujiyama A."/>
            <person name="Inagaki F."/>
            <person name="Takami H."/>
        </authorList>
    </citation>
    <scope>NUCLEOTIDE SEQUENCE</scope>
    <source>
        <strain evidence="1">Expedition CK06-06</strain>
    </source>
</reference>
<evidence type="ECO:0000313" key="1">
    <source>
        <dbReference type="EMBL" id="GAG53497.1"/>
    </source>
</evidence>
<feature type="non-terminal residue" evidence="1">
    <location>
        <position position="184"/>
    </location>
</feature>